<gene>
    <name evidence="4" type="ORF">ACFFGA_06970</name>
</gene>
<dbReference type="SMART" id="SM00089">
    <property type="entry name" value="PKD"/>
    <property type="match status" value="2"/>
</dbReference>
<dbReference type="InterPro" id="IPR013783">
    <property type="entry name" value="Ig-like_fold"/>
</dbReference>
<comment type="caution">
    <text evidence="4">The sequence shown here is derived from an EMBL/GenBank/DDBJ whole genome shotgun (WGS) entry which is preliminary data.</text>
</comment>
<dbReference type="InterPro" id="IPR022409">
    <property type="entry name" value="PKD/Chitinase_dom"/>
</dbReference>
<dbReference type="Pfam" id="PF18911">
    <property type="entry name" value="PKD_4"/>
    <property type="match status" value="2"/>
</dbReference>
<dbReference type="CDD" id="cd00146">
    <property type="entry name" value="PKD"/>
    <property type="match status" value="2"/>
</dbReference>
<keyword evidence="1 2" id="KW-0732">Signal</keyword>
<dbReference type="InterPro" id="IPR026444">
    <property type="entry name" value="Secre_tail"/>
</dbReference>
<dbReference type="SUPFAM" id="SSF49299">
    <property type="entry name" value="PKD domain"/>
    <property type="match status" value="2"/>
</dbReference>
<dbReference type="NCBIfam" id="TIGR04183">
    <property type="entry name" value="Por_Secre_tail"/>
    <property type="match status" value="1"/>
</dbReference>
<name>A0ABV6Q8P6_9FLAO</name>
<protein>
    <submittedName>
        <fullName evidence="4">PKD domain-containing protein</fullName>
    </submittedName>
</protein>
<organism evidence="4 5">
    <name type="scientific">Winogradskyella pulchriflava</name>
    <dbReference type="NCBI Taxonomy" id="1110688"/>
    <lineage>
        <taxon>Bacteria</taxon>
        <taxon>Pseudomonadati</taxon>
        <taxon>Bacteroidota</taxon>
        <taxon>Flavobacteriia</taxon>
        <taxon>Flavobacteriales</taxon>
        <taxon>Flavobacteriaceae</taxon>
        <taxon>Winogradskyella</taxon>
    </lineage>
</organism>
<dbReference type="InterPro" id="IPR035986">
    <property type="entry name" value="PKD_dom_sf"/>
</dbReference>
<feature type="domain" description="PKD" evidence="3">
    <location>
        <begin position="1199"/>
        <end position="1266"/>
    </location>
</feature>
<accession>A0ABV6Q8P6</accession>
<proteinExistence type="predicted"/>
<dbReference type="EMBL" id="JBHLTQ010000003">
    <property type="protein sequence ID" value="MFC0604287.1"/>
    <property type="molecule type" value="Genomic_DNA"/>
</dbReference>
<dbReference type="PROSITE" id="PS50093">
    <property type="entry name" value="PKD"/>
    <property type="match status" value="2"/>
</dbReference>
<feature type="chain" id="PRO_5045730168" evidence="2">
    <location>
        <begin position="27"/>
        <end position="1549"/>
    </location>
</feature>
<dbReference type="Proteomes" id="UP001589832">
    <property type="component" value="Unassembled WGS sequence"/>
</dbReference>
<evidence type="ECO:0000313" key="5">
    <source>
        <dbReference type="Proteomes" id="UP001589832"/>
    </source>
</evidence>
<evidence type="ECO:0000259" key="3">
    <source>
        <dbReference type="PROSITE" id="PS50093"/>
    </source>
</evidence>
<feature type="domain" description="PKD" evidence="3">
    <location>
        <begin position="908"/>
        <end position="989"/>
    </location>
</feature>
<evidence type="ECO:0000256" key="1">
    <source>
        <dbReference type="ARBA" id="ARBA00022729"/>
    </source>
</evidence>
<feature type="signal peptide" evidence="2">
    <location>
        <begin position="1"/>
        <end position="26"/>
    </location>
</feature>
<reference evidence="4 5" key="1">
    <citation type="submission" date="2024-09" db="EMBL/GenBank/DDBJ databases">
        <authorList>
            <person name="Sun Q."/>
            <person name="Mori K."/>
        </authorList>
    </citation>
    <scope>NUCLEOTIDE SEQUENCE [LARGE SCALE GENOMIC DNA]</scope>
    <source>
        <strain evidence="4 5">NCAIM B.02481</strain>
    </source>
</reference>
<sequence length="1549" mass="167749">MKTKFTNYFKYWCFIPILLLSLSLSAQEPCENRIVQLETISSEGASFGAGVTYSIAQSFIPPVNVTEIDGITLNISSTAPDVITLNLYEGDHTDGLDPVIASLTHSVDNALYFEDVQFQFTNTVNIIPGNSYYFSIVSSNNDIGATLADYQSYSDGEGFFIAPDSGPFHFDHGYDLYFSIYKCEEVQQEPCEERLPQLESLETNSYASPAGLNQTAYGQSFIVPVGVTEIDGITQKFNYLIPNTEYTMSLYEGIATGALAPVIASTIYTTPATPPSAPYDVHFQFSTTVSVVPGNSYYFLLSPAIIDNGGTYATAFSTNDPYPDGTLVRSLDDGTVQSVVGAWDYYFSIYKCDESIPTLEDLCNADTDAPVLKEIIATYPLTDLSDANGNNNTEIIPGVSISDTDGLCLDNAIVDNFDDLNAVITDPDVLSIIAGFDATPIEDNFDPTNFGVSLDFNLSYIPQVTADSDSGVAFEVNGALVQPQQNGIVSLGVAENPYLEFLGIVYNVITEQVGIYLESGDILYAETNVPLNEWHNVEVKYIGGIGRVFLDGELILWVDTNAIDTEAIDVNLFDVSHLTLEGALNFLASYASLGDGYEFCLKNVELYKCVPGATEVPAVTEECSVSLVPPTAFDNCLGTIVGTTTDPVEYTQGGDYVVNWSFDDGNGNVLELTQDVTVTTSPETDSDGDGVCDEFDICPGFDDNVDLDGNGIPDGCDIVIPVVDNCPNDMVNLALLGDATLSGSVAAGTGRGTPLAILYDPLIEDYRVRTKWNEYGVSYQQDLGTPDADNGFFWRVDWAAPKAMNYITIGGMYPNQPQPNALWRVSYLFEGEWTTLDEGQGGWLVNGIYEYDGTSLPPITADAMRIQVFSDGTNPISSIHLRGRGGISTKINDSATTPKATLFMYLPQAGAPVADFVSTSDMLEVDFDASTSTDDVSVVGYQWDFGDGTTSNAGPNTTHTYSSAGTYLVKLVVIDGDGLIGCFSKNVTVSDGSVTNVPDENINLALLDDATLSGSVPTGAGRGTPLAILYDPLINDYRTRTAWNEYGVSYNQNLGRPVADEGFFWRVDWAAPKAVNYVTIGGTYPNQPQPNALWKVEYMSNGQWTTLEEGQGGWIDSGIYEWDGTAGAPIIADAMRVQVYSDGNSDLVSIHLRGRGGISNNINDSATTPKATLFMYLPPTVDPGFPTADFDFTTNGLVVDFDASASTDDQFIEDYTIDYGDGVVENYSGSPTTFSHTYASSGTYAVTLTVVDGDGNLDSITKQVTVSDGSTTNEPDENTNLALLDDATVSGSVPVGSGRGTPQAILYDPLIDNYRLVTDWNEYGVPYLANLGTPTADNGFKWQVDWASPKTVNYVTFGGTYDSQPQYGASWRISYLNNGEWITLDEGYAGWINSGIFEWDGRDEPAIVAEAMRVQVYSNENDLISIHLRGRGGISNNIDDSDTETKATLIQYLQPTVPPSARTVEPANTMRISPNPSSGRALVSFNDVTEVEMIEIFDLTGRKVQEIKGGKIDKEGKRISVHALPQGIYNVIATTNSGEKHQTKLIIKK</sequence>
<evidence type="ECO:0000313" key="4">
    <source>
        <dbReference type="EMBL" id="MFC0604287.1"/>
    </source>
</evidence>
<dbReference type="InterPro" id="IPR000601">
    <property type="entry name" value="PKD_dom"/>
</dbReference>
<keyword evidence="5" id="KW-1185">Reference proteome</keyword>
<dbReference type="Pfam" id="PF18962">
    <property type="entry name" value="Por_Secre_tail"/>
    <property type="match status" value="1"/>
</dbReference>
<dbReference type="Gene3D" id="2.60.40.10">
    <property type="entry name" value="Immunoglobulins"/>
    <property type="match status" value="2"/>
</dbReference>
<evidence type="ECO:0000256" key="2">
    <source>
        <dbReference type="SAM" id="SignalP"/>
    </source>
</evidence>
<dbReference type="RefSeq" id="WP_386061646.1">
    <property type="nucleotide sequence ID" value="NZ_JBHLTQ010000003.1"/>
</dbReference>